<evidence type="ECO:0000256" key="1">
    <source>
        <dbReference type="SAM" id="MobiDB-lite"/>
    </source>
</evidence>
<dbReference type="Proteomes" id="UP000076738">
    <property type="component" value="Unassembled WGS sequence"/>
</dbReference>
<evidence type="ECO:0000313" key="2">
    <source>
        <dbReference type="EMBL" id="KZO93718.1"/>
    </source>
</evidence>
<name>A0A167JM31_CALVF</name>
<sequence>MPQAPVDGLNHGQPHQTSFRNFAEGERTPLPYGYTLQQENMYRIYPATRPGILGEDYEAPKNPVPLNAVEVMLSTTTMPPGEVANPVVEVLQNQLVALAAAATPPPPSMEPDVGLMTPPGTPGPAVAAPSSNNFASHSPLPGASLETAIELSDSDDEENQCLGGVAAKHRPISPLPARHREQQKGKAAAIVHTHTAPTLDDDIRVKVESSEERMRLQPTDKGRKRAHDDDLPSMLEGSSSKRQRVWVQSPAPARRSPSGSDDHHPCRGSSPDAVRAWVESTRPAASGIPIPPPLDCPSWLHDLGSITGEEEYRRRHANQAVGPAFLAGNRLVDDLPDDYEKAAQQQTFAAPDRRASATFMDVRRWGLKLKSGVTLAGEIGYRRDTGGRLSLCDLPGWIRAPISAGYDEAHQKSGLPPLTELDLPPLLRQSVSTATSGWVSNEYPFR</sequence>
<accession>A0A167JM31</accession>
<keyword evidence="3" id="KW-1185">Reference proteome</keyword>
<dbReference type="EMBL" id="KV417299">
    <property type="protein sequence ID" value="KZO93718.1"/>
    <property type="molecule type" value="Genomic_DNA"/>
</dbReference>
<protein>
    <submittedName>
        <fullName evidence="2">Uncharacterized protein</fullName>
    </submittedName>
</protein>
<dbReference type="AlphaFoldDB" id="A0A167JM31"/>
<reference evidence="2 3" key="1">
    <citation type="journal article" date="2016" name="Mol. Biol. Evol.">
        <title>Comparative Genomics of Early-Diverging Mushroom-Forming Fungi Provides Insights into the Origins of Lignocellulose Decay Capabilities.</title>
        <authorList>
            <person name="Nagy L.G."/>
            <person name="Riley R."/>
            <person name="Tritt A."/>
            <person name="Adam C."/>
            <person name="Daum C."/>
            <person name="Floudas D."/>
            <person name="Sun H."/>
            <person name="Yadav J.S."/>
            <person name="Pangilinan J."/>
            <person name="Larsson K.H."/>
            <person name="Matsuura K."/>
            <person name="Barry K."/>
            <person name="Labutti K."/>
            <person name="Kuo R."/>
            <person name="Ohm R.A."/>
            <person name="Bhattacharya S.S."/>
            <person name="Shirouzu T."/>
            <person name="Yoshinaga Y."/>
            <person name="Martin F.M."/>
            <person name="Grigoriev I.V."/>
            <person name="Hibbett D.S."/>
        </authorList>
    </citation>
    <scope>NUCLEOTIDE SEQUENCE [LARGE SCALE GENOMIC DNA]</scope>
    <source>
        <strain evidence="2 3">TUFC12733</strain>
    </source>
</reference>
<feature type="compositionally biased region" description="Basic and acidic residues" evidence="1">
    <location>
        <begin position="201"/>
        <end position="230"/>
    </location>
</feature>
<gene>
    <name evidence="2" type="ORF">CALVIDRAFT_539621</name>
</gene>
<feature type="compositionally biased region" description="Low complexity" evidence="1">
    <location>
        <begin position="249"/>
        <end position="258"/>
    </location>
</feature>
<evidence type="ECO:0000313" key="3">
    <source>
        <dbReference type="Proteomes" id="UP000076738"/>
    </source>
</evidence>
<proteinExistence type="predicted"/>
<feature type="region of interest" description="Disordered" evidence="1">
    <location>
        <begin position="166"/>
        <end position="271"/>
    </location>
</feature>
<organism evidence="2 3">
    <name type="scientific">Calocera viscosa (strain TUFC12733)</name>
    <dbReference type="NCBI Taxonomy" id="1330018"/>
    <lineage>
        <taxon>Eukaryota</taxon>
        <taxon>Fungi</taxon>
        <taxon>Dikarya</taxon>
        <taxon>Basidiomycota</taxon>
        <taxon>Agaricomycotina</taxon>
        <taxon>Dacrymycetes</taxon>
        <taxon>Dacrymycetales</taxon>
        <taxon>Dacrymycetaceae</taxon>
        <taxon>Calocera</taxon>
    </lineage>
</organism>